<dbReference type="InterPro" id="IPR021331">
    <property type="entry name" value="Hva1_TUDOR"/>
</dbReference>
<dbReference type="OMA" id="QEKMMET"/>
<keyword evidence="4 10" id="KW-0732">Signal</keyword>
<dbReference type="PROSITE" id="PS50866">
    <property type="entry name" value="GOLD"/>
    <property type="match status" value="1"/>
</dbReference>
<evidence type="ECO:0000313" key="15">
    <source>
        <dbReference type="Proteomes" id="UP000281549"/>
    </source>
</evidence>
<comment type="similarity">
    <text evidence="2 8">Belongs to the EMP24/GP25L family.</text>
</comment>
<dbReference type="OrthoDB" id="62956at2759"/>
<feature type="signal peptide" evidence="10">
    <location>
        <begin position="1"/>
        <end position="27"/>
    </location>
</feature>
<dbReference type="Pfam" id="PF11160">
    <property type="entry name" value="Hva1_TUDOR"/>
    <property type="match status" value="1"/>
</dbReference>
<evidence type="ECO:0000259" key="11">
    <source>
        <dbReference type="PROSITE" id="PS50866"/>
    </source>
</evidence>
<keyword evidence="14" id="KW-1185">Reference proteome</keyword>
<dbReference type="STRING" id="988480.A0A075B258"/>
<reference evidence="15" key="2">
    <citation type="journal article" date="2018" name="Nat. Microbiol.">
        <title>Leveraging single-cell genomics to expand the fungal tree of life.</title>
        <authorList>
            <person name="Ahrendt S.R."/>
            <person name="Quandt C.A."/>
            <person name="Ciobanu D."/>
            <person name="Clum A."/>
            <person name="Salamov A."/>
            <person name="Andreopoulos B."/>
            <person name="Cheng J.F."/>
            <person name="Woyke T."/>
            <person name="Pelin A."/>
            <person name="Henrissat B."/>
            <person name="Reynolds N.K."/>
            <person name="Benny G.L."/>
            <person name="Smith M.E."/>
            <person name="James T.Y."/>
            <person name="Grigoriev I.V."/>
        </authorList>
    </citation>
    <scope>NUCLEOTIDE SEQUENCE [LARGE SCALE GENOMIC DNA]</scope>
    <source>
        <strain evidence="15">CSF55</strain>
    </source>
</reference>
<dbReference type="HOGENOM" id="CLU_931128_0_0_1"/>
<reference evidence="13" key="3">
    <citation type="submission" date="2018-08" db="EMBL/GenBank/DDBJ databases">
        <title>Leveraging single-cell genomics to expand the Fungal Tree of Life.</title>
        <authorList>
            <consortium name="DOE Joint Genome Institute"/>
            <person name="Ahrendt S.R."/>
            <person name="Quandt C.A."/>
            <person name="Ciobanu D."/>
            <person name="Clum A."/>
            <person name="Salamov A."/>
            <person name="Andreopoulos B."/>
            <person name="Cheng J.-F."/>
            <person name="Woyke T."/>
            <person name="Pelin A."/>
            <person name="Henrissat B."/>
            <person name="Reynolds N."/>
            <person name="Benny G.L."/>
            <person name="Smith M.E."/>
            <person name="James T.Y."/>
            <person name="Grigoriev I.V."/>
        </authorList>
    </citation>
    <scope>NUCLEOTIDE SEQUENCE</scope>
    <source>
        <strain evidence="13">CSF55</strain>
    </source>
</reference>
<dbReference type="SMART" id="SM01190">
    <property type="entry name" value="EMP24_GP25L"/>
    <property type="match status" value="1"/>
</dbReference>
<keyword evidence="5 9" id="KW-1133">Transmembrane helix</keyword>
<dbReference type="SUPFAM" id="SSF101576">
    <property type="entry name" value="Supernatant protein factor (SPF), C-terminal domain"/>
    <property type="match status" value="1"/>
</dbReference>
<evidence type="ECO:0000256" key="9">
    <source>
        <dbReference type="SAM" id="Phobius"/>
    </source>
</evidence>
<name>A0A075B258_ROZAC</name>
<protein>
    <submittedName>
        <fullName evidence="12">GOLD domain-containing protein</fullName>
    </submittedName>
</protein>
<keyword evidence="3 8" id="KW-0812">Transmembrane</keyword>
<dbReference type="InterPro" id="IPR015720">
    <property type="entry name" value="Emp24-like"/>
</dbReference>
<dbReference type="Proteomes" id="UP000030755">
    <property type="component" value="Unassembled WGS sequence"/>
</dbReference>
<dbReference type="GO" id="GO:0016020">
    <property type="term" value="C:membrane"/>
    <property type="evidence" value="ECO:0007669"/>
    <property type="project" value="UniProtKB-SubCell"/>
</dbReference>
<evidence type="ECO:0000256" key="10">
    <source>
        <dbReference type="SAM" id="SignalP"/>
    </source>
</evidence>
<dbReference type="EMBL" id="KE560523">
    <property type="protein sequence ID" value="EPZ36590.1"/>
    <property type="molecule type" value="Genomic_DNA"/>
</dbReference>
<dbReference type="Pfam" id="PF01105">
    <property type="entry name" value="EMP24_GP25L"/>
    <property type="match status" value="1"/>
</dbReference>
<dbReference type="Proteomes" id="UP000281549">
    <property type="component" value="Unassembled WGS sequence"/>
</dbReference>
<evidence type="ECO:0000256" key="6">
    <source>
        <dbReference type="ARBA" id="ARBA00023136"/>
    </source>
</evidence>
<evidence type="ECO:0000313" key="13">
    <source>
        <dbReference type="EMBL" id="RKP17389.1"/>
    </source>
</evidence>
<dbReference type="AlphaFoldDB" id="A0A075B258"/>
<evidence type="ECO:0000256" key="3">
    <source>
        <dbReference type="ARBA" id="ARBA00022692"/>
    </source>
</evidence>
<evidence type="ECO:0000313" key="12">
    <source>
        <dbReference type="EMBL" id="EPZ36590.1"/>
    </source>
</evidence>
<reference evidence="12 14" key="1">
    <citation type="journal article" date="2013" name="Curr. Biol.">
        <title>Shared signatures of parasitism and phylogenomics unite Cryptomycota and microsporidia.</title>
        <authorList>
            <person name="James T.Y."/>
            <person name="Pelin A."/>
            <person name="Bonen L."/>
            <person name="Ahrendt S."/>
            <person name="Sain D."/>
            <person name="Corradi N."/>
            <person name="Stajich J.E."/>
        </authorList>
    </citation>
    <scope>NUCLEOTIDE SEQUENCE [LARGE SCALE GENOMIC DNA]</scope>
    <source>
        <strain evidence="12 14">CSF55</strain>
        <strain evidence="12 14">CSF55</strain>
    </source>
</reference>
<gene>
    <name evidence="12" type="ORF">O9G_001574</name>
    <name evidence="13" type="ORF">ROZALSC1DRAFT_30800</name>
</gene>
<evidence type="ECO:0000256" key="1">
    <source>
        <dbReference type="ARBA" id="ARBA00004479"/>
    </source>
</evidence>
<evidence type="ECO:0000256" key="4">
    <source>
        <dbReference type="ARBA" id="ARBA00022729"/>
    </source>
</evidence>
<feature type="chain" id="PRO_5040561573" evidence="10">
    <location>
        <begin position="28"/>
        <end position="299"/>
    </location>
</feature>
<dbReference type="InterPro" id="IPR036598">
    <property type="entry name" value="GOLD_dom_sf"/>
</dbReference>
<accession>A0A075B258</accession>
<dbReference type="EMBL" id="ML005865">
    <property type="protein sequence ID" value="RKP17389.1"/>
    <property type="molecule type" value="Genomic_DNA"/>
</dbReference>
<evidence type="ECO:0000256" key="7">
    <source>
        <dbReference type="ARBA" id="ARBA00037847"/>
    </source>
</evidence>
<evidence type="ECO:0000313" key="14">
    <source>
        <dbReference type="Proteomes" id="UP000030755"/>
    </source>
</evidence>
<dbReference type="GO" id="GO:0012505">
    <property type="term" value="C:endomembrane system"/>
    <property type="evidence" value="ECO:0007669"/>
    <property type="project" value="UniProtKB-SubCell"/>
</dbReference>
<feature type="transmembrane region" description="Helical" evidence="9">
    <location>
        <begin position="173"/>
        <end position="195"/>
    </location>
</feature>
<sequence length="299" mass="34834">MQLPLQILFSLTLFIISISAFVTEVKARDKACFFETLKKGDKMGVNFQVEHGGNLDIDLKINGPFDELIHAEYKQYAAGFHFVAENDGKHTYCFFNEQASNGDKRVSFSVSGAPYFGKLNPDKKDSKDDLLNPLDREIRELTHGLRTIKDEQMYIVARERAHRDTAESTNSRVLWWSIFQLGMLIGVCYWQIYYLKQFFEVKLNKPQSYFAFMTKEPAVEFQEGDHVVYRPVGQAMQISTGVIKKILTEKQESEYRNINASEEEPRFVIENDHTHKETAYKLENLLDYAENIENYREQY</sequence>
<evidence type="ECO:0000256" key="8">
    <source>
        <dbReference type="RuleBase" id="RU003827"/>
    </source>
</evidence>
<evidence type="ECO:0000256" key="5">
    <source>
        <dbReference type="ARBA" id="ARBA00022989"/>
    </source>
</evidence>
<evidence type="ECO:0000256" key="2">
    <source>
        <dbReference type="ARBA" id="ARBA00007104"/>
    </source>
</evidence>
<feature type="domain" description="GOLD" evidence="11">
    <location>
        <begin position="30"/>
        <end position="112"/>
    </location>
</feature>
<dbReference type="PANTHER" id="PTHR22811">
    <property type="entry name" value="TRANSMEMBRANE EMP24 DOMAIN-CONTAINING PROTEIN"/>
    <property type="match status" value="1"/>
</dbReference>
<keyword evidence="6 9" id="KW-0472">Membrane</keyword>
<organism evidence="12 14">
    <name type="scientific">Rozella allomycis (strain CSF55)</name>
    <dbReference type="NCBI Taxonomy" id="988480"/>
    <lineage>
        <taxon>Eukaryota</taxon>
        <taxon>Fungi</taxon>
        <taxon>Fungi incertae sedis</taxon>
        <taxon>Cryptomycota</taxon>
        <taxon>Cryptomycota incertae sedis</taxon>
        <taxon>Rozella</taxon>
    </lineage>
</organism>
<comment type="subcellular location">
    <subcellularLocation>
        <location evidence="7">Endomembrane system</location>
        <topology evidence="7">Single-pass membrane protein</topology>
    </subcellularLocation>
    <subcellularLocation>
        <location evidence="1 8">Membrane</location>
        <topology evidence="1 8">Single-pass type I membrane protein</topology>
    </subcellularLocation>
</comment>
<proteinExistence type="inferred from homology"/>
<dbReference type="InterPro" id="IPR009038">
    <property type="entry name" value="GOLD_dom"/>
</dbReference>